<dbReference type="PROSITE" id="PS51201">
    <property type="entry name" value="RCK_N"/>
    <property type="match status" value="1"/>
</dbReference>
<keyword evidence="4" id="KW-0630">Potassium</keyword>
<dbReference type="SUPFAM" id="SSF116726">
    <property type="entry name" value="TrkA C-terminal domain-like"/>
    <property type="match status" value="1"/>
</dbReference>
<evidence type="ECO:0000313" key="9">
    <source>
        <dbReference type="EMBL" id="MXR52028.1"/>
    </source>
</evidence>
<comment type="function">
    <text evidence="1">Part of a potassium transport system.</text>
</comment>
<evidence type="ECO:0000256" key="6">
    <source>
        <dbReference type="ARBA" id="ARBA00023065"/>
    </source>
</evidence>
<dbReference type="Pfam" id="PF02080">
    <property type="entry name" value="TrkA_C"/>
    <property type="match status" value="1"/>
</dbReference>
<keyword evidence="5" id="KW-0520">NAD</keyword>
<sequence length="222" mass="23689">MKFVIVGFGRVGMRTAQNLRAEGHDVVVVEQDPDRVERARTDGFKVIQGDGSTETTLERANLDETDALGGLTGDLNTNFLACVIGDAHGCRTVLRVNEDFSDELYEKYADSVDEIIYPERLGAVGAKTALLGGDFDVIADLTEELAIASVEIPEGAPVVGKRVVEVDLPGETRIYAHGRGDEPMSIPLPRTRIEAGDSLAILADPDALADVRAALRGGAVAE</sequence>
<proteinExistence type="predicted"/>
<evidence type="ECO:0000256" key="1">
    <source>
        <dbReference type="ARBA" id="ARBA00003660"/>
    </source>
</evidence>
<dbReference type="InterPro" id="IPR006036">
    <property type="entry name" value="K_uptake_TrkA"/>
</dbReference>
<gene>
    <name evidence="9" type="ORF">GRX03_10505</name>
</gene>
<organism evidence="9 10">
    <name type="scientific">Halovenus carboxidivorans</name>
    <dbReference type="NCBI Taxonomy" id="2692199"/>
    <lineage>
        <taxon>Archaea</taxon>
        <taxon>Methanobacteriati</taxon>
        <taxon>Methanobacteriota</taxon>
        <taxon>Stenosarchaea group</taxon>
        <taxon>Halobacteria</taxon>
        <taxon>Halobacteriales</taxon>
        <taxon>Haloarculaceae</taxon>
        <taxon>Halovenus</taxon>
    </lineage>
</organism>
<evidence type="ECO:0000256" key="4">
    <source>
        <dbReference type="ARBA" id="ARBA00022958"/>
    </source>
</evidence>
<evidence type="ECO:0000259" key="7">
    <source>
        <dbReference type="PROSITE" id="PS51201"/>
    </source>
</evidence>
<dbReference type="AlphaFoldDB" id="A0A6B0T1E5"/>
<dbReference type="EMBL" id="WUUT01000003">
    <property type="protein sequence ID" value="MXR52028.1"/>
    <property type="molecule type" value="Genomic_DNA"/>
</dbReference>
<dbReference type="InterPro" id="IPR036291">
    <property type="entry name" value="NAD(P)-bd_dom_sf"/>
</dbReference>
<feature type="domain" description="RCK N-terminal" evidence="7">
    <location>
        <begin position="1"/>
        <end position="116"/>
    </location>
</feature>
<evidence type="ECO:0000313" key="10">
    <source>
        <dbReference type="Proteomes" id="UP000466535"/>
    </source>
</evidence>
<dbReference type="Proteomes" id="UP000466535">
    <property type="component" value="Unassembled WGS sequence"/>
</dbReference>
<dbReference type="Gene3D" id="3.30.70.1450">
    <property type="entry name" value="Regulator of K+ conductance, C-terminal domain"/>
    <property type="match status" value="1"/>
</dbReference>
<dbReference type="PANTHER" id="PTHR43833">
    <property type="entry name" value="POTASSIUM CHANNEL PROTEIN 2-RELATED-RELATED"/>
    <property type="match status" value="1"/>
</dbReference>
<protein>
    <submittedName>
        <fullName evidence="9">TrkA family potassium uptake protein</fullName>
    </submittedName>
</protein>
<dbReference type="Gene3D" id="3.40.50.720">
    <property type="entry name" value="NAD(P)-binding Rossmann-like Domain"/>
    <property type="match status" value="1"/>
</dbReference>
<dbReference type="PANTHER" id="PTHR43833:SF5">
    <property type="entry name" value="TRK SYSTEM POTASSIUM UPTAKE PROTEIN TRKA"/>
    <property type="match status" value="1"/>
</dbReference>
<evidence type="ECO:0000259" key="8">
    <source>
        <dbReference type="PROSITE" id="PS51202"/>
    </source>
</evidence>
<name>A0A6B0T1E5_9EURY</name>
<dbReference type="Pfam" id="PF02254">
    <property type="entry name" value="TrkA_N"/>
    <property type="match status" value="1"/>
</dbReference>
<keyword evidence="3" id="KW-0633">Potassium transport</keyword>
<keyword evidence="6" id="KW-0406">Ion transport</keyword>
<dbReference type="RefSeq" id="WP_159764147.1">
    <property type="nucleotide sequence ID" value="NZ_WUUT01000003.1"/>
</dbReference>
<dbReference type="InterPro" id="IPR036721">
    <property type="entry name" value="RCK_C_sf"/>
</dbReference>
<reference evidence="9 10" key="1">
    <citation type="submission" date="2019-12" db="EMBL/GenBank/DDBJ databases">
        <title>Isolation and characterization of three novel carbon monoxide-oxidizing members of Halobacteria from salione crusts and soils.</title>
        <authorList>
            <person name="Myers M.R."/>
            <person name="King G.M."/>
        </authorList>
    </citation>
    <scope>NUCLEOTIDE SEQUENCE [LARGE SCALE GENOMIC DNA]</scope>
    <source>
        <strain evidence="9 10">WSH3</strain>
    </source>
</reference>
<dbReference type="PROSITE" id="PS51202">
    <property type="entry name" value="RCK_C"/>
    <property type="match status" value="1"/>
</dbReference>
<dbReference type="GO" id="GO:0015079">
    <property type="term" value="F:potassium ion transmembrane transporter activity"/>
    <property type="evidence" value="ECO:0007669"/>
    <property type="project" value="InterPro"/>
</dbReference>
<dbReference type="PRINTS" id="PR00335">
    <property type="entry name" value="KUPTAKETRKA"/>
</dbReference>
<dbReference type="InterPro" id="IPR003148">
    <property type="entry name" value="RCK_N"/>
</dbReference>
<keyword evidence="2" id="KW-0813">Transport</keyword>
<dbReference type="InterPro" id="IPR050721">
    <property type="entry name" value="Trk_Ktr_HKT_K-transport"/>
</dbReference>
<accession>A0A6B0T1E5</accession>
<comment type="caution">
    <text evidence="9">The sequence shown here is derived from an EMBL/GenBank/DDBJ whole genome shotgun (WGS) entry which is preliminary data.</text>
</comment>
<evidence type="ECO:0000256" key="2">
    <source>
        <dbReference type="ARBA" id="ARBA00022448"/>
    </source>
</evidence>
<dbReference type="GO" id="GO:0005886">
    <property type="term" value="C:plasma membrane"/>
    <property type="evidence" value="ECO:0007669"/>
    <property type="project" value="InterPro"/>
</dbReference>
<dbReference type="OrthoDB" id="169192at2157"/>
<keyword evidence="10" id="KW-1185">Reference proteome</keyword>
<dbReference type="SUPFAM" id="SSF51735">
    <property type="entry name" value="NAD(P)-binding Rossmann-fold domains"/>
    <property type="match status" value="1"/>
</dbReference>
<evidence type="ECO:0000256" key="5">
    <source>
        <dbReference type="ARBA" id="ARBA00023027"/>
    </source>
</evidence>
<feature type="domain" description="RCK C-terminal" evidence="8">
    <location>
        <begin position="135"/>
        <end position="217"/>
    </location>
</feature>
<dbReference type="InterPro" id="IPR006037">
    <property type="entry name" value="RCK_C"/>
</dbReference>
<evidence type="ECO:0000256" key="3">
    <source>
        <dbReference type="ARBA" id="ARBA00022538"/>
    </source>
</evidence>